<dbReference type="InterPro" id="IPR013094">
    <property type="entry name" value="AB_hydrolase_3"/>
</dbReference>
<sequence>MSSFPDADLLKLSARYSYKPNPDGSEPLSQIRIKGREIRKQLVGRHVDDVVIADTDFGRSFTPIKSASASRRVVVYIHGGGWRNCDVITHSSIMTDLAAKTGCDVLGVSYPLAPEAPYPAALDAVIAKVQDIHRRYDCDLILAGDSAGANLALATALRLRDEGETLPISALLLWYGCYRQFFDTRSHAAYGDQDNMLMTTAMKDMWNDYTSGPADPVYADLTDADMTDLPPCYLCEAECDCLADDTKWLASKLVEAGVPHFYDFYSQAIHGFIHYSAHYKPSLRTLEAAARFVEITALKD</sequence>
<dbReference type="Gene3D" id="3.40.50.1820">
    <property type="entry name" value="alpha/beta hydrolase"/>
    <property type="match status" value="1"/>
</dbReference>
<evidence type="ECO:0000256" key="1">
    <source>
        <dbReference type="ARBA" id="ARBA00010515"/>
    </source>
</evidence>
<reference evidence="5 6" key="1">
    <citation type="submission" date="2018-01" db="EMBL/GenBank/DDBJ databases">
        <title>The draft genome sequence of Cohaesibacter sp. H1304.</title>
        <authorList>
            <person name="Wang N.-N."/>
            <person name="Du Z.-J."/>
        </authorList>
    </citation>
    <scope>NUCLEOTIDE SEQUENCE [LARGE SCALE GENOMIC DNA]</scope>
    <source>
        <strain evidence="5 6">H1304</strain>
    </source>
</reference>
<evidence type="ECO:0000256" key="3">
    <source>
        <dbReference type="PROSITE-ProRule" id="PRU10038"/>
    </source>
</evidence>
<dbReference type="PROSITE" id="PS01174">
    <property type="entry name" value="LIPASE_GDXG_SER"/>
    <property type="match status" value="1"/>
</dbReference>
<dbReference type="PANTHER" id="PTHR48081:SF8">
    <property type="entry name" value="ALPHA_BETA HYDROLASE FOLD-3 DOMAIN-CONTAINING PROTEIN-RELATED"/>
    <property type="match status" value="1"/>
</dbReference>
<feature type="domain" description="Alpha/beta hydrolase fold-3" evidence="4">
    <location>
        <begin position="74"/>
        <end position="273"/>
    </location>
</feature>
<dbReference type="SUPFAM" id="SSF53474">
    <property type="entry name" value="alpha/beta-Hydrolases"/>
    <property type="match status" value="1"/>
</dbReference>
<evidence type="ECO:0000256" key="2">
    <source>
        <dbReference type="ARBA" id="ARBA00022801"/>
    </source>
</evidence>
<feature type="active site" evidence="3">
    <location>
        <position position="146"/>
    </location>
</feature>
<dbReference type="GO" id="GO:0016787">
    <property type="term" value="F:hydrolase activity"/>
    <property type="evidence" value="ECO:0007669"/>
    <property type="project" value="UniProtKB-KW"/>
</dbReference>
<dbReference type="InterPro" id="IPR050300">
    <property type="entry name" value="GDXG_lipolytic_enzyme"/>
</dbReference>
<evidence type="ECO:0000313" key="5">
    <source>
        <dbReference type="EMBL" id="PLW77498.1"/>
    </source>
</evidence>
<comment type="similarity">
    <text evidence="1">Belongs to the 'GDXG' lipolytic enzyme family.</text>
</comment>
<gene>
    <name evidence="5" type="ORF">C0081_09275</name>
</gene>
<dbReference type="PROSITE" id="PS01173">
    <property type="entry name" value="LIPASE_GDXG_HIS"/>
    <property type="match status" value="1"/>
</dbReference>
<dbReference type="OrthoDB" id="9806180at2"/>
<protein>
    <recommendedName>
        <fullName evidence="4">Alpha/beta hydrolase fold-3 domain-containing protein</fullName>
    </recommendedName>
</protein>
<dbReference type="InterPro" id="IPR029058">
    <property type="entry name" value="AB_hydrolase_fold"/>
</dbReference>
<dbReference type="Pfam" id="PF07859">
    <property type="entry name" value="Abhydrolase_3"/>
    <property type="match status" value="1"/>
</dbReference>
<dbReference type="EMBL" id="PKUQ01000016">
    <property type="protein sequence ID" value="PLW77498.1"/>
    <property type="molecule type" value="Genomic_DNA"/>
</dbReference>
<dbReference type="RefSeq" id="WP_101533515.1">
    <property type="nucleotide sequence ID" value="NZ_PKUQ01000016.1"/>
</dbReference>
<name>A0A2N5XSW0_9HYPH</name>
<dbReference type="Proteomes" id="UP000234881">
    <property type="component" value="Unassembled WGS sequence"/>
</dbReference>
<dbReference type="AlphaFoldDB" id="A0A2N5XSW0"/>
<dbReference type="PANTHER" id="PTHR48081">
    <property type="entry name" value="AB HYDROLASE SUPERFAMILY PROTEIN C4A8.06C"/>
    <property type="match status" value="1"/>
</dbReference>
<keyword evidence="2" id="KW-0378">Hydrolase</keyword>
<dbReference type="InterPro" id="IPR002168">
    <property type="entry name" value="Lipase_GDXG_HIS_AS"/>
</dbReference>
<organism evidence="5 6">
    <name type="scientific">Cohaesibacter celericrescens</name>
    <dbReference type="NCBI Taxonomy" id="2067669"/>
    <lineage>
        <taxon>Bacteria</taxon>
        <taxon>Pseudomonadati</taxon>
        <taxon>Pseudomonadota</taxon>
        <taxon>Alphaproteobacteria</taxon>
        <taxon>Hyphomicrobiales</taxon>
        <taxon>Cohaesibacteraceae</taxon>
    </lineage>
</organism>
<evidence type="ECO:0000259" key="4">
    <source>
        <dbReference type="Pfam" id="PF07859"/>
    </source>
</evidence>
<evidence type="ECO:0000313" key="6">
    <source>
        <dbReference type="Proteomes" id="UP000234881"/>
    </source>
</evidence>
<dbReference type="InterPro" id="IPR033140">
    <property type="entry name" value="Lipase_GDXG_put_SER_AS"/>
</dbReference>
<accession>A0A2N5XSW0</accession>
<comment type="caution">
    <text evidence="5">The sequence shown here is derived from an EMBL/GenBank/DDBJ whole genome shotgun (WGS) entry which is preliminary data.</text>
</comment>
<proteinExistence type="inferred from homology"/>
<keyword evidence="6" id="KW-1185">Reference proteome</keyword>